<sequence>MERGNYFASSSIPDRPERKVIEKNRRNKMKFLYFQLFSLLPENVVSKIAAAEIYGRLNEIFGGSSIKEVPGVQAPPANEEDANFDLWDFEISSDVWFKSS</sequence>
<dbReference type="EMBL" id="CM042010">
    <property type="protein sequence ID" value="KAI3780641.1"/>
    <property type="molecule type" value="Genomic_DNA"/>
</dbReference>
<evidence type="ECO:0000313" key="2">
    <source>
        <dbReference type="Proteomes" id="UP001055811"/>
    </source>
</evidence>
<reference evidence="2" key="1">
    <citation type="journal article" date="2022" name="Mol. Ecol. Resour.">
        <title>The genomes of chicory, endive, great burdock and yacon provide insights into Asteraceae palaeo-polyploidization history and plant inulin production.</title>
        <authorList>
            <person name="Fan W."/>
            <person name="Wang S."/>
            <person name="Wang H."/>
            <person name="Wang A."/>
            <person name="Jiang F."/>
            <person name="Liu H."/>
            <person name="Zhao H."/>
            <person name="Xu D."/>
            <person name="Zhang Y."/>
        </authorList>
    </citation>
    <scope>NUCLEOTIDE SEQUENCE [LARGE SCALE GENOMIC DNA]</scope>
    <source>
        <strain evidence="2">cv. Punajuju</strain>
    </source>
</reference>
<proteinExistence type="predicted"/>
<accession>A0ACB9GCB1</accession>
<name>A0ACB9GCB1_CICIN</name>
<dbReference type="Proteomes" id="UP001055811">
    <property type="component" value="Linkage Group LG02"/>
</dbReference>
<gene>
    <name evidence="1" type="ORF">L2E82_10626</name>
</gene>
<keyword evidence="2" id="KW-1185">Reference proteome</keyword>
<protein>
    <submittedName>
        <fullName evidence="1">Uncharacterized protein</fullName>
    </submittedName>
</protein>
<organism evidence="1 2">
    <name type="scientific">Cichorium intybus</name>
    <name type="common">Chicory</name>
    <dbReference type="NCBI Taxonomy" id="13427"/>
    <lineage>
        <taxon>Eukaryota</taxon>
        <taxon>Viridiplantae</taxon>
        <taxon>Streptophyta</taxon>
        <taxon>Embryophyta</taxon>
        <taxon>Tracheophyta</taxon>
        <taxon>Spermatophyta</taxon>
        <taxon>Magnoliopsida</taxon>
        <taxon>eudicotyledons</taxon>
        <taxon>Gunneridae</taxon>
        <taxon>Pentapetalae</taxon>
        <taxon>asterids</taxon>
        <taxon>campanulids</taxon>
        <taxon>Asterales</taxon>
        <taxon>Asteraceae</taxon>
        <taxon>Cichorioideae</taxon>
        <taxon>Cichorieae</taxon>
        <taxon>Cichoriinae</taxon>
        <taxon>Cichorium</taxon>
    </lineage>
</organism>
<comment type="caution">
    <text evidence="1">The sequence shown here is derived from an EMBL/GenBank/DDBJ whole genome shotgun (WGS) entry which is preliminary data.</text>
</comment>
<evidence type="ECO:0000313" key="1">
    <source>
        <dbReference type="EMBL" id="KAI3780641.1"/>
    </source>
</evidence>
<reference evidence="1 2" key="2">
    <citation type="journal article" date="2022" name="Mol. Ecol. Resour.">
        <title>The genomes of chicory, endive, great burdock and yacon provide insights into Asteraceae paleo-polyploidization history and plant inulin production.</title>
        <authorList>
            <person name="Fan W."/>
            <person name="Wang S."/>
            <person name="Wang H."/>
            <person name="Wang A."/>
            <person name="Jiang F."/>
            <person name="Liu H."/>
            <person name="Zhao H."/>
            <person name="Xu D."/>
            <person name="Zhang Y."/>
        </authorList>
    </citation>
    <scope>NUCLEOTIDE SEQUENCE [LARGE SCALE GENOMIC DNA]</scope>
    <source>
        <strain evidence="2">cv. Punajuju</strain>
        <tissue evidence="1">Leaves</tissue>
    </source>
</reference>